<feature type="domain" description="VOC" evidence="1">
    <location>
        <begin position="3"/>
        <end position="128"/>
    </location>
</feature>
<accession>A0A495DCS0</accession>
<dbReference type="Pfam" id="PF00903">
    <property type="entry name" value="Glyoxalase"/>
    <property type="match status" value="1"/>
</dbReference>
<comment type="caution">
    <text evidence="2">The sequence shown here is derived from an EMBL/GenBank/DDBJ whole genome shotgun (WGS) entry which is preliminary data.</text>
</comment>
<dbReference type="Gene3D" id="3.10.180.10">
    <property type="entry name" value="2,3-Dihydroxybiphenyl 1,2-Dioxygenase, domain 1"/>
    <property type="match status" value="1"/>
</dbReference>
<dbReference type="OrthoDB" id="9798430at2"/>
<gene>
    <name evidence="2" type="ORF">C7435_1320</name>
</gene>
<sequence length="146" mass="16196">MTQMIFVNLPVTDLDRSIAFYTAIGAVNEPRFSDDTAAMMVLSDTISIMLLTHKRFADFTDRTIIDAHSQVQVLNCLSRESREAVDEIRQAAIAAGGTPDPTPVQEHGFMYGRSFADPDGHIWEVMWMDMAAAEEAMADTQTPEPV</sequence>
<dbReference type="RefSeq" id="WP_121210507.1">
    <property type="nucleotide sequence ID" value="NZ_RBIM01000003.1"/>
</dbReference>
<dbReference type="EMBL" id="RBIM01000003">
    <property type="protein sequence ID" value="RKR00120.1"/>
    <property type="molecule type" value="Genomic_DNA"/>
</dbReference>
<protein>
    <recommendedName>
        <fullName evidence="1">VOC domain-containing protein</fullName>
    </recommendedName>
</protein>
<dbReference type="InterPro" id="IPR029068">
    <property type="entry name" value="Glyas_Bleomycin-R_OHBP_Dase"/>
</dbReference>
<evidence type="ECO:0000313" key="3">
    <source>
        <dbReference type="Proteomes" id="UP000273675"/>
    </source>
</evidence>
<dbReference type="AlphaFoldDB" id="A0A495DCS0"/>
<organism evidence="2 3">
    <name type="scientific">Maricaulis maris</name>
    <dbReference type="NCBI Taxonomy" id="74318"/>
    <lineage>
        <taxon>Bacteria</taxon>
        <taxon>Pseudomonadati</taxon>
        <taxon>Pseudomonadota</taxon>
        <taxon>Alphaproteobacteria</taxon>
        <taxon>Maricaulales</taxon>
        <taxon>Maricaulaceae</taxon>
        <taxon>Maricaulis</taxon>
    </lineage>
</organism>
<name>A0A495DCS0_9PROT</name>
<dbReference type="InterPro" id="IPR004360">
    <property type="entry name" value="Glyas_Fos-R_dOase_dom"/>
</dbReference>
<dbReference type="PROSITE" id="PS51819">
    <property type="entry name" value="VOC"/>
    <property type="match status" value="1"/>
</dbReference>
<dbReference type="Proteomes" id="UP000273675">
    <property type="component" value="Unassembled WGS sequence"/>
</dbReference>
<reference evidence="2 3" key="1">
    <citation type="submission" date="2018-10" db="EMBL/GenBank/DDBJ databases">
        <title>Genomic Encyclopedia of Type Strains, Phase IV (KMG-IV): sequencing the most valuable type-strain genomes for metagenomic binning, comparative biology and taxonomic classification.</title>
        <authorList>
            <person name="Goeker M."/>
        </authorList>
    </citation>
    <scope>NUCLEOTIDE SEQUENCE [LARGE SCALE GENOMIC DNA]</scope>
    <source>
        <strain evidence="2 3">DSM 4734</strain>
    </source>
</reference>
<dbReference type="PANTHER" id="PTHR36503">
    <property type="entry name" value="BLR2520 PROTEIN"/>
    <property type="match status" value="1"/>
</dbReference>
<proteinExistence type="predicted"/>
<dbReference type="SUPFAM" id="SSF54593">
    <property type="entry name" value="Glyoxalase/Bleomycin resistance protein/Dihydroxybiphenyl dioxygenase"/>
    <property type="match status" value="1"/>
</dbReference>
<dbReference type="InterPro" id="IPR037523">
    <property type="entry name" value="VOC_core"/>
</dbReference>
<evidence type="ECO:0000313" key="2">
    <source>
        <dbReference type="EMBL" id="RKR00120.1"/>
    </source>
</evidence>
<evidence type="ECO:0000259" key="1">
    <source>
        <dbReference type="PROSITE" id="PS51819"/>
    </source>
</evidence>
<dbReference type="PANTHER" id="PTHR36503:SF2">
    <property type="entry name" value="BLR2408 PROTEIN"/>
    <property type="match status" value="1"/>
</dbReference>